<comment type="caution">
    <text evidence="2">The sequence shown here is derived from an EMBL/GenBank/DDBJ whole genome shotgun (WGS) entry which is preliminary data.</text>
</comment>
<evidence type="ECO:0000256" key="1">
    <source>
        <dbReference type="SAM" id="MobiDB-lite"/>
    </source>
</evidence>
<keyword evidence="3" id="KW-1185">Reference proteome</keyword>
<evidence type="ECO:0000313" key="3">
    <source>
        <dbReference type="Proteomes" id="UP000075714"/>
    </source>
</evidence>
<dbReference type="Proteomes" id="UP000075714">
    <property type="component" value="Unassembled WGS sequence"/>
</dbReference>
<sequence length="302" mass="31144">MLLAPEEDLRKAALSGVPSMGPPPRLPHTLSPALQAVLHGWRSVYESCRSAGTLQRLVGECYAREAVFEDALVSARGQEAIYRQFALLGAMVSSVQVGAYSLSVAPLARPLAVVPVTTHRQAQAQQRAAARPPPPPPPAPGPGGSGAGTAQVPVRALHLTRVTVENVQCFSLALPAALAWLVGGKGAGLQVPLYVTSIMLVASDAPLAVTPEGGAGETTASRLAGAAAALGAAAAAGPRQFPDPFAPAQGSGAAGGNSGAGLPSWRIVHQVDLWHNVPLVWWRVRRAICRALDAVLSPLLRL</sequence>
<dbReference type="OrthoDB" id="546259at2759"/>
<accession>A0A150H2D6</accession>
<gene>
    <name evidence="2" type="ORF">GPECTOR_1g289</name>
</gene>
<dbReference type="EMBL" id="LSYV01000002">
    <property type="protein sequence ID" value="KXZ56327.1"/>
    <property type="molecule type" value="Genomic_DNA"/>
</dbReference>
<protein>
    <submittedName>
        <fullName evidence="2">Uncharacterized protein</fullName>
    </submittedName>
</protein>
<feature type="region of interest" description="Disordered" evidence="1">
    <location>
        <begin position="122"/>
        <end position="150"/>
    </location>
</feature>
<name>A0A150H2D6_GONPE</name>
<proteinExistence type="predicted"/>
<reference evidence="3" key="1">
    <citation type="journal article" date="2016" name="Nat. Commun.">
        <title>The Gonium pectorale genome demonstrates co-option of cell cycle regulation during the evolution of multicellularity.</title>
        <authorList>
            <person name="Hanschen E.R."/>
            <person name="Marriage T.N."/>
            <person name="Ferris P.J."/>
            <person name="Hamaji T."/>
            <person name="Toyoda A."/>
            <person name="Fujiyama A."/>
            <person name="Neme R."/>
            <person name="Noguchi H."/>
            <person name="Minakuchi Y."/>
            <person name="Suzuki M."/>
            <person name="Kawai-Toyooka H."/>
            <person name="Smith D.R."/>
            <person name="Sparks H."/>
            <person name="Anderson J."/>
            <person name="Bakaric R."/>
            <person name="Luria V."/>
            <person name="Karger A."/>
            <person name="Kirschner M.W."/>
            <person name="Durand P.M."/>
            <person name="Michod R.E."/>
            <person name="Nozaki H."/>
            <person name="Olson B.J."/>
        </authorList>
    </citation>
    <scope>NUCLEOTIDE SEQUENCE [LARGE SCALE GENOMIC DNA]</scope>
    <source>
        <strain evidence="3">NIES-2863</strain>
    </source>
</reference>
<dbReference type="AlphaFoldDB" id="A0A150H2D6"/>
<organism evidence="2 3">
    <name type="scientific">Gonium pectorale</name>
    <name type="common">Green alga</name>
    <dbReference type="NCBI Taxonomy" id="33097"/>
    <lineage>
        <taxon>Eukaryota</taxon>
        <taxon>Viridiplantae</taxon>
        <taxon>Chlorophyta</taxon>
        <taxon>core chlorophytes</taxon>
        <taxon>Chlorophyceae</taxon>
        <taxon>CS clade</taxon>
        <taxon>Chlamydomonadales</taxon>
        <taxon>Volvocaceae</taxon>
        <taxon>Gonium</taxon>
    </lineage>
</organism>
<evidence type="ECO:0000313" key="2">
    <source>
        <dbReference type="EMBL" id="KXZ56327.1"/>
    </source>
</evidence>
<feature type="compositionally biased region" description="Pro residues" evidence="1">
    <location>
        <begin position="131"/>
        <end position="141"/>
    </location>
</feature>